<comment type="caution">
    <text evidence="4">The sequence shown here is derived from an EMBL/GenBank/DDBJ whole genome shotgun (WGS) entry which is preliminary data.</text>
</comment>
<dbReference type="InterPro" id="IPR005122">
    <property type="entry name" value="Uracil-DNA_glycosylase-like"/>
</dbReference>
<gene>
    <name evidence="4" type="ORF">ACFOS1_19610</name>
</gene>
<dbReference type="EC" id="3.2.2.15" evidence="4"/>
<dbReference type="NCBIfam" id="TIGR04274">
    <property type="entry name" value="hypoxanDNAglyco"/>
    <property type="match status" value="1"/>
</dbReference>
<dbReference type="Pfam" id="PF05066">
    <property type="entry name" value="HARE-HTH"/>
    <property type="match status" value="1"/>
</dbReference>
<keyword evidence="4" id="KW-0326">Glycosidase</keyword>
<evidence type="ECO:0000259" key="2">
    <source>
        <dbReference type="Pfam" id="PF03167"/>
    </source>
</evidence>
<organism evidence="4 5">
    <name type="scientific">Zunongwangia endophytica</name>
    <dbReference type="NCBI Taxonomy" id="1808945"/>
    <lineage>
        <taxon>Bacteria</taxon>
        <taxon>Pseudomonadati</taxon>
        <taxon>Bacteroidota</taxon>
        <taxon>Flavobacteriia</taxon>
        <taxon>Flavobacteriales</taxon>
        <taxon>Flavobacteriaceae</taxon>
        <taxon>Zunongwangia</taxon>
    </lineage>
</organism>
<evidence type="ECO:0000313" key="5">
    <source>
        <dbReference type="Proteomes" id="UP001595793"/>
    </source>
</evidence>
<feature type="domain" description="Uracil-DNA glycosylase-like" evidence="2">
    <location>
        <begin position="94"/>
        <end position="240"/>
    </location>
</feature>
<dbReference type="InterPro" id="IPR036895">
    <property type="entry name" value="Uracil-DNA_glycosylase-like_sf"/>
</dbReference>
<dbReference type="EMBL" id="JBHSAS010000034">
    <property type="protein sequence ID" value="MFC4029634.1"/>
    <property type="molecule type" value="Genomic_DNA"/>
</dbReference>
<dbReference type="Pfam" id="PF03167">
    <property type="entry name" value="UDG"/>
    <property type="match status" value="1"/>
</dbReference>
<proteinExistence type="predicted"/>
<name>A0ABV8HFH7_9FLAO</name>
<reference evidence="5" key="1">
    <citation type="journal article" date="2019" name="Int. J. Syst. Evol. Microbiol.">
        <title>The Global Catalogue of Microorganisms (GCM) 10K type strain sequencing project: providing services to taxonomists for standard genome sequencing and annotation.</title>
        <authorList>
            <consortium name="The Broad Institute Genomics Platform"/>
            <consortium name="The Broad Institute Genome Sequencing Center for Infectious Disease"/>
            <person name="Wu L."/>
            <person name="Ma J."/>
        </authorList>
    </citation>
    <scope>NUCLEOTIDE SEQUENCE [LARGE SCALE GENOMIC DNA]</scope>
    <source>
        <strain evidence="5">CECT 9128</strain>
    </source>
</reference>
<dbReference type="RefSeq" id="WP_290232155.1">
    <property type="nucleotide sequence ID" value="NZ_JAUFPZ010000002.1"/>
</dbReference>
<dbReference type="Proteomes" id="UP001595793">
    <property type="component" value="Unassembled WGS sequence"/>
</dbReference>
<evidence type="ECO:0000313" key="4">
    <source>
        <dbReference type="EMBL" id="MFC4029634.1"/>
    </source>
</evidence>
<dbReference type="InterPro" id="IPR026353">
    <property type="entry name" value="Hypoxan-DNA_Glyclase"/>
</dbReference>
<dbReference type="Gene3D" id="3.40.470.10">
    <property type="entry name" value="Uracil-DNA glycosylase-like domain"/>
    <property type="match status" value="1"/>
</dbReference>
<dbReference type="GO" id="GO:0033958">
    <property type="term" value="F:DNA-deoxyinosine glycosylase activity"/>
    <property type="evidence" value="ECO:0007669"/>
    <property type="project" value="UniProtKB-EC"/>
</dbReference>
<keyword evidence="1" id="KW-0804">Transcription</keyword>
<sequence length="243" mass="28316">MTLHSAIELVLKKKNKAMTTQEIADDLNKKGLYQKKDKSEITAFQVHGRTRKYSHLFERNGSLVSLSKEQKTDKKKSRKIETDTFTKSSFEPITNKNIEILILGTLPGDKSIELQEYYAHSRNRFWKIISRITNSQLPENYDEKKILLAKSKIAVRDVAHKADRKGSLDTAIFKEEPNDLNRFIKIHPNLKTIVFNGKKTESLFDKYFIRKENFKYYSLPSTSPANARYSLDKIVEVWKKIIK</sequence>
<keyword evidence="4" id="KW-0378">Hydrolase</keyword>
<keyword evidence="5" id="KW-1185">Reference proteome</keyword>
<evidence type="ECO:0000259" key="3">
    <source>
        <dbReference type="Pfam" id="PF05066"/>
    </source>
</evidence>
<dbReference type="InterPro" id="IPR007759">
    <property type="entry name" value="Asxl_HARE-HTH"/>
</dbReference>
<protein>
    <submittedName>
        <fullName evidence="4">DNA-deoxyinosine glycosylase</fullName>
        <ecNumber evidence="4">3.2.2.15</ecNumber>
    </submittedName>
</protein>
<feature type="domain" description="HTH HARE-type" evidence="3">
    <location>
        <begin position="1"/>
        <end position="65"/>
    </location>
</feature>
<accession>A0ABV8HFH7</accession>
<evidence type="ECO:0000256" key="1">
    <source>
        <dbReference type="ARBA" id="ARBA00023163"/>
    </source>
</evidence>
<dbReference type="CDD" id="cd10032">
    <property type="entry name" value="UDG-F6_HDG"/>
    <property type="match status" value="1"/>
</dbReference>
<dbReference type="SUPFAM" id="SSF52141">
    <property type="entry name" value="Uracil-DNA glycosylase-like"/>
    <property type="match status" value="1"/>
</dbReference>